<dbReference type="AlphaFoldDB" id="A0A822ZJR4"/>
<sequence>MKKKFEKYWANVRNINIMLFIAMVLNTRCKLEYVDWVINESYDVDNAQVLKERVKHVLVSMFEFYILVKTSHNVQSSNQIQDTNEMEIESVEDVADFTNALYKKQTAGRKEV</sequence>
<name>A0A822ZJR4_NELNU</name>
<reference evidence="2 3" key="1">
    <citation type="journal article" date="2020" name="Mol. Biol. Evol.">
        <title>Distinct Expression and Methylation Patterns for Genes with Different Fates following a Single Whole-Genome Duplication in Flowering Plants.</title>
        <authorList>
            <person name="Shi T."/>
            <person name="Rahmani R.S."/>
            <person name="Gugger P.F."/>
            <person name="Wang M."/>
            <person name="Li H."/>
            <person name="Zhang Y."/>
            <person name="Li Z."/>
            <person name="Wang Q."/>
            <person name="Van de Peer Y."/>
            <person name="Marchal K."/>
            <person name="Chen J."/>
        </authorList>
    </citation>
    <scope>NUCLEOTIDE SEQUENCE [LARGE SCALE GENOMIC DNA]</scope>
    <source>
        <tissue evidence="2">Leaf</tissue>
    </source>
</reference>
<protein>
    <recommendedName>
        <fullName evidence="1">hAT-like transposase RNase-H fold domain-containing protein</fullName>
    </recommendedName>
</protein>
<feature type="domain" description="hAT-like transposase RNase-H fold" evidence="1">
    <location>
        <begin position="1"/>
        <end position="65"/>
    </location>
</feature>
<dbReference type="Proteomes" id="UP000607653">
    <property type="component" value="Unassembled WGS sequence"/>
</dbReference>
<dbReference type="EMBL" id="DUZY01000007">
    <property type="protein sequence ID" value="DAD46354.1"/>
    <property type="molecule type" value="Genomic_DNA"/>
</dbReference>
<evidence type="ECO:0000313" key="3">
    <source>
        <dbReference type="Proteomes" id="UP000607653"/>
    </source>
</evidence>
<dbReference type="GO" id="GO:0003677">
    <property type="term" value="F:DNA binding"/>
    <property type="evidence" value="ECO:0007669"/>
    <property type="project" value="InterPro"/>
</dbReference>
<gene>
    <name evidence="2" type="ORF">HUJ06_004584</name>
</gene>
<evidence type="ECO:0000259" key="1">
    <source>
        <dbReference type="Pfam" id="PF14372"/>
    </source>
</evidence>
<proteinExistence type="predicted"/>
<accession>A0A822ZJR4</accession>
<organism evidence="2 3">
    <name type="scientific">Nelumbo nucifera</name>
    <name type="common">Sacred lotus</name>
    <dbReference type="NCBI Taxonomy" id="4432"/>
    <lineage>
        <taxon>Eukaryota</taxon>
        <taxon>Viridiplantae</taxon>
        <taxon>Streptophyta</taxon>
        <taxon>Embryophyta</taxon>
        <taxon>Tracheophyta</taxon>
        <taxon>Spermatophyta</taxon>
        <taxon>Magnoliopsida</taxon>
        <taxon>Proteales</taxon>
        <taxon>Nelumbonaceae</taxon>
        <taxon>Nelumbo</taxon>
    </lineage>
</organism>
<dbReference type="InterPro" id="IPR025525">
    <property type="entry name" value="hAT-like_transposase_RNase-H"/>
</dbReference>
<comment type="caution">
    <text evidence="2">The sequence shown here is derived from an EMBL/GenBank/DDBJ whole genome shotgun (WGS) entry which is preliminary data.</text>
</comment>
<evidence type="ECO:0000313" key="2">
    <source>
        <dbReference type="EMBL" id="DAD46354.1"/>
    </source>
</evidence>
<keyword evidence="3" id="KW-1185">Reference proteome</keyword>
<dbReference type="Pfam" id="PF14372">
    <property type="entry name" value="hAT-like_RNase-H"/>
    <property type="match status" value="1"/>
</dbReference>